<evidence type="ECO:0000259" key="5">
    <source>
        <dbReference type="PROSITE" id="PS50280"/>
    </source>
</evidence>
<feature type="domain" description="SET" evidence="5">
    <location>
        <begin position="325"/>
        <end position="464"/>
    </location>
</feature>
<evidence type="ECO:0000313" key="8">
    <source>
        <dbReference type="Proteomes" id="UP000652219"/>
    </source>
</evidence>
<dbReference type="InterPro" id="IPR002893">
    <property type="entry name" value="Znf_MYND"/>
</dbReference>
<organism evidence="7 8">
    <name type="scientific">Colletotrichum sojae</name>
    <dbReference type="NCBI Taxonomy" id="2175907"/>
    <lineage>
        <taxon>Eukaryota</taxon>
        <taxon>Fungi</taxon>
        <taxon>Dikarya</taxon>
        <taxon>Ascomycota</taxon>
        <taxon>Pezizomycotina</taxon>
        <taxon>Sordariomycetes</taxon>
        <taxon>Hypocreomycetidae</taxon>
        <taxon>Glomerellales</taxon>
        <taxon>Glomerellaceae</taxon>
        <taxon>Colletotrichum</taxon>
        <taxon>Colletotrichum orchidearum species complex</taxon>
    </lineage>
</organism>
<evidence type="ECO:0000256" key="1">
    <source>
        <dbReference type="ARBA" id="ARBA00022723"/>
    </source>
</evidence>
<dbReference type="InterPro" id="IPR046341">
    <property type="entry name" value="SET_dom_sf"/>
</dbReference>
<dbReference type="PROSITE" id="PS50280">
    <property type="entry name" value="SET"/>
    <property type="match status" value="1"/>
</dbReference>
<dbReference type="SUPFAM" id="SSF144232">
    <property type="entry name" value="HIT/MYND zinc finger-like"/>
    <property type="match status" value="1"/>
</dbReference>
<accession>A0A8H6J7V2</accession>
<proteinExistence type="predicted"/>
<dbReference type="EMBL" id="WIGN01000126">
    <property type="protein sequence ID" value="KAF6807997.1"/>
    <property type="molecule type" value="Genomic_DNA"/>
</dbReference>
<dbReference type="AlphaFoldDB" id="A0A8H6J7V2"/>
<protein>
    <submittedName>
        <fullName evidence="7">Set domain-containing protein 5</fullName>
    </submittedName>
</protein>
<evidence type="ECO:0000313" key="7">
    <source>
        <dbReference type="EMBL" id="KAF6807997.1"/>
    </source>
</evidence>
<name>A0A8H6J7V2_9PEZI</name>
<gene>
    <name evidence="7" type="ORF">CSOJ01_07847</name>
</gene>
<dbReference type="PANTHER" id="PTHR47332:SF4">
    <property type="entry name" value="SET DOMAIN-CONTAINING PROTEIN 5"/>
    <property type="match status" value="1"/>
</dbReference>
<keyword evidence="2 4" id="KW-0863">Zinc-finger</keyword>
<evidence type="ECO:0000256" key="4">
    <source>
        <dbReference type="PROSITE-ProRule" id="PRU00134"/>
    </source>
</evidence>
<dbReference type="PROSITE" id="PS50865">
    <property type="entry name" value="ZF_MYND_2"/>
    <property type="match status" value="1"/>
</dbReference>
<dbReference type="Pfam" id="PF01753">
    <property type="entry name" value="zf-MYND"/>
    <property type="match status" value="1"/>
</dbReference>
<dbReference type="PANTHER" id="PTHR47332">
    <property type="entry name" value="SET DOMAIN-CONTAINING PROTEIN 5"/>
    <property type="match status" value="1"/>
</dbReference>
<dbReference type="Pfam" id="PF00856">
    <property type="entry name" value="SET"/>
    <property type="match status" value="1"/>
</dbReference>
<evidence type="ECO:0000259" key="6">
    <source>
        <dbReference type="PROSITE" id="PS50865"/>
    </source>
</evidence>
<evidence type="ECO:0000256" key="2">
    <source>
        <dbReference type="ARBA" id="ARBA00022771"/>
    </source>
</evidence>
<sequence length="597" mass="66072">MAKDTNTEDGGGGGHCYHCQKPTARQCGGCSGAPAYDLDSPAAQIFYCSSDCQRVDWTRHKKECQAMQTRKSLLRAATLLEAIMVRIRKNAYPINLTSIEHESDTTVTIAGSVAPTENGAGQSQFGQPLPTDLDVFRQHPELFKPVCLSGGGAEAFLYLCNVIKDMFLDTSPSITFTEVEVRPAKQKLHVSSAALDAACSAGGSSHQIYKIAMENGELWAMNVTAAQHGYSDASLLLPWSAYVKERSGSVDGEWRLGTHRNKPEDVWKNSHRNPPPVLAQAQALARELDSQFPILAAANGGSFPALLKTTAVRGTSGAPALNTTEPFCIKNAPGKGLGLFATVHIPKGTRILSEKPLFAIPRGRTLMETKRLVAREVHREVHRLDDMRRAAFYAMHNIHGDHYTSEIGIIKTNGAEAGVFLKACRINHSCRPNAQRIWNRDLDRLMVHVCRDIEEEAERARSDARLERIRQLNARFDGVTGILTTPLAYLRYAHEIEQLLKEEGIHDALGARLYDDAMQIPIANGDEARARVFAERAHVMRVIDEGRDSNEAARLKALIERPASHSLFGSSMQWKQPVTKIPRSLVGEVFEKWLWRL</sequence>
<keyword evidence="1" id="KW-0479">Metal-binding</keyword>
<evidence type="ECO:0000256" key="3">
    <source>
        <dbReference type="ARBA" id="ARBA00022833"/>
    </source>
</evidence>
<dbReference type="Proteomes" id="UP000652219">
    <property type="component" value="Unassembled WGS sequence"/>
</dbReference>
<feature type="domain" description="MYND-type" evidence="6">
    <location>
        <begin position="16"/>
        <end position="64"/>
    </location>
</feature>
<dbReference type="InterPro" id="IPR001214">
    <property type="entry name" value="SET_dom"/>
</dbReference>
<dbReference type="Gene3D" id="6.10.140.2220">
    <property type="match status" value="1"/>
</dbReference>
<dbReference type="CDD" id="cd20071">
    <property type="entry name" value="SET_SMYD"/>
    <property type="match status" value="1"/>
</dbReference>
<reference evidence="7 8" key="1">
    <citation type="journal article" date="2020" name="Phytopathology">
        <title>Genome Sequence Resources of Colletotrichum truncatum, C. plurivorum, C. musicola, and C. sojae: Four Species Pathogenic to Soybean (Glycine max).</title>
        <authorList>
            <person name="Rogerio F."/>
            <person name="Boufleur T.R."/>
            <person name="Ciampi-Guillardi M."/>
            <person name="Sukno S.A."/>
            <person name="Thon M.R."/>
            <person name="Massola Junior N.S."/>
            <person name="Baroncelli R."/>
        </authorList>
    </citation>
    <scope>NUCLEOTIDE SEQUENCE [LARGE SCALE GENOMIC DNA]</scope>
    <source>
        <strain evidence="7 8">LFN0009</strain>
    </source>
</reference>
<dbReference type="InterPro" id="IPR053185">
    <property type="entry name" value="SET_domain_protein"/>
</dbReference>
<dbReference type="GO" id="GO:0008270">
    <property type="term" value="F:zinc ion binding"/>
    <property type="evidence" value="ECO:0007669"/>
    <property type="project" value="UniProtKB-KW"/>
</dbReference>
<keyword evidence="3" id="KW-0862">Zinc</keyword>
<dbReference type="SMART" id="SM00317">
    <property type="entry name" value="SET"/>
    <property type="match status" value="1"/>
</dbReference>
<comment type="caution">
    <text evidence="7">The sequence shown here is derived from an EMBL/GenBank/DDBJ whole genome shotgun (WGS) entry which is preliminary data.</text>
</comment>
<dbReference type="Gene3D" id="2.170.270.10">
    <property type="entry name" value="SET domain"/>
    <property type="match status" value="1"/>
</dbReference>
<keyword evidence="8" id="KW-1185">Reference proteome</keyword>
<dbReference type="SUPFAM" id="SSF82199">
    <property type="entry name" value="SET domain"/>
    <property type="match status" value="1"/>
</dbReference>